<dbReference type="AlphaFoldDB" id="S7X318"/>
<gene>
    <name evidence="1" type="ORF">ADIWIN_1454</name>
</gene>
<sequence length="94" mass="10807">MKKETLNFKLTEEKGNYGIIFQGSKPVAFAMFDKEDLSLSVAFKNGEVNKYPKSDVLLSVYDNTDRFYGFADYSVTENNNILNAHYEKYISLNN</sequence>
<protein>
    <submittedName>
        <fullName evidence="1">Uncharacterized protein</fullName>
    </submittedName>
</protein>
<evidence type="ECO:0000313" key="1">
    <source>
        <dbReference type="EMBL" id="EPR73424.1"/>
    </source>
</evidence>
<accession>S7X318</accession>
<name>S7X318_9FLAO</name>
<dbReference type="RefSeq" id="WP_020894324.1">
    <property type="nucleotide sequence ID" value="NZ_ATMR01000091.1"/>
</dbReference>
<organism evidence="1 2">
    <name type="scientific">Winogradskyella psychrotolerans RS-3</name>
    <dbReference type="NCBI Taxonomy" id="641526"/>
    <lineage>
        <taxon>Bacteria</taxon>
        <taxon>Pseudomonadati</taxon>
        <taxon>Bacteroidota</taxon>
        <taxon>Flavobacteriia</taxon>
        <taxon>Flavobacteriales</taxon>
        <taxon>Flavobacteriaceae</taxon>
        <taxon>Winogradskyella</taxon>
    </lineage>
</organism>
<reference evidence="1 2" key="1">
    <citation type="journal article" date="2013" name="Genome Announc.">
        <title>Draft Genome Sequence of Winogradskyella psychrotolerans RS-3T, Isolated from the Marine Transect of Kongsfjorden, Ny-Alesund, Svalbard, Arctic Ocean.</title>
        <authorList>
            <person name="Kumar Pinnaka A."/>
            <person name="Ara S."/>
            <person name="Singh A."/>
            <person name="Shivaji S."/>
        </authorList>
    </citation>
    <scope>NUCLEOTIDE SEQUENCE [LARGE SCALE GENOMIC DNA]</scope>
    <source>
        <strain evidence="1 2">RS-3</strain>
    </source>
</reference>
<keyword evidence="2" id="KW-1185">Reference proteome</keyword>
<dbReference type="Proteomes" id="UP000014962">
    <property type="component" value="Unassembled WGS sequence"/>
</dbReference>
<dbReference type="OrthoDB" id="1448813at2"/>
<comment type="caution">
    <text evidence="1">The sequence shown here is derived from an EMBL/GenBank/DDBJ whole genome shotgun (WGS) entry which is preliminary data.</text>
</comment>
<proteinExistence type="predicted"/>
<dbReference type="EMBL" id="ATMR01000091">
    <property type="protein sequence ID" value="EPR73424.1"/>
    <property type="molecule type" value="Genomic_DNA"/>
</dbReference>
<evidence type="ECO:0000313" key="2">
    <source>
        <dbReference type="Proteomes" id="UP000014962"/>
    </source>
</evidence>